<dbReference type="PANTHER" id="PTHR33908">
    <property type="entry name" value="MANNOSYLTRANSFERASE YKCB-RELATED"/>
    <property type="match status" value="1"/>
</dbReference>
<evidence type="ECO:0000256" key="1">
    <source>
        <dbReference type="ARBA" id="ARBA00004651"/>
    </source>
</evidence>
<sequence>MNVECLFKLKFSRYILLILFFLPLLFINIRSDHNWGGDFAQYINQAKCICEGKNQSETGYVFNDQNSYLGPPVYPVGFPLLLAPVYLFFGNNIYAFSLLISFCLFMMAIILVKLNELYFDRVLAVVLTVAFVYNPWLLFFKASVLSDIPFALTFILSIFFYRNYFDRNRVQVIPSVFLGFLIGYAILIKSIGVAVFLGIFVDRLIIVIRAKTFTIRPFLEPVIASLSGLLLYVLFNYVFFPSETEHFSFFYNLYDLSRLLNTISENYHPNMFLIKNFFSDNLVISSFTLTLFIIGFFRKVLYRADVLDFIFILYSVAVLCFPAYQGFRYLLPVYPIIIIYIFQGFKSINMQVKLKNHYLLPLVVSTLLLLWYYEGIEKVLMAKNYINAGPQTDYSIEAFSYIQSNTDENSIIAFTKPRVMALYSSRKSIAIGSVKNLEEVDRKFLETGVDYLVMTDDLRNQILDNYISHYGVKLKLVWKNTRFKVYKLLGSESLNINTDPE</sequence>
<dbReference type="GO" id="GO:0009103">
    <property type="term" value="P:lipopolysaccharide biosynthetic process"/>
    <property type="evidence" value="ECO:0007669"/>
    <property type="project" value="UniProtKB-ARBA"/>
</dbReference>
<evidence type="ECO:0000256" key="6">
    <source>
        <dbReference type="ARBA" id="ARBA00022989"/>
    </source>
</evidence>
<feature type="transmembrane region" description="Helical" evidence="8">
    <location>
        <begin position="306"/>
        <end position="324"/>
    </location>
</feature>
<name>A0A9X3J6D6_9BACT</name>
<evidence type="ECO:0000256" key="2">
    <source>
        <dbReference type="ARBA" id="ARBA00022475"/>
    </source>
</evidence>
<feature type="transmembrane region" description="Helical" evidence="8">
    <location>
        <begin position="222"/>
        <end position="240"/>
    </location>
</feature>
<feature type="transmembrane region" description="Helical" evidence="8">
    <location>
        <begin position="94"/>
        <end position="112"/>
    </location>
</feature>
<dbReference type="EMBL" id="JAPOHD010000015">
    <property type="protein sequence ID" value="MCY1720376.1"/>
    <property type="molecule type" value="Genomic_DNA"/>
</dbReference>
<feature type="transmembrane region" description="Helical" evidence="8">
    <location>
        <begin position="357"/>
        <end position="373"/>
    </location>
</feature>
<feature type="transmembrane region" description="Helical" evidence="8">
    <location>
        <begin position="144"/>
        <end position="164"/>
    </location>
</feature>
<evidence type="ECO:0000256" key="8">
    <source>
        <dbReference type="SAM" id="Phobius"/>
    </source>
</evidence>
<dbReference type="PANTHER" id="PTHR33908:SF11">
    <property type="entry name" value="MEMBRANE PROTEIN"/>
    <property type="match status" value="1"/>
</dbReference>
<accession>A0A9X3J6D6</accession>
<evidence type="ECO:0000313" key="10">
    <source>
        <dbReference type="Proteomes" id="UP001145087"/>
    </source>
</evidence>
<keyword evidence="10" id="KW-1185">Reference proteome</keyword>
<keyword evidence="5 8" id="KW-0812">Transmembrane</keyword>
<proteinExistence type="predicted"/>
<keyword evidence="4" id="KW-0808">Transferase</keyword>
<evidence type="ECO:0000256" key="3">
    <source>
        <dbReference type="ARBA" id="ARBA00022676"/>
    </source>
</evidence>
<keyword evidence="3" id="KW-0328">Glycosyltransferase</keyword>
<gene>
    <name evidence="9" type="ORF">OU798_08485</name>
</gene>
<comment type="caution">
    <text evidence="9">The sequence shown here is derived from an EMBL/GenBank/DDBJ whole genome shotgun (WGS) entry which is preliminary data.</text>
</comment>
<comment type="subcellular location">
    <subcellularLocation>
        <location evidence="1">Cell membrane</location>
        <topology evidence="1">Multi-pass membrane protein</topology>
    </subcellularLocation>
</comment>
<dbReference type="InterPro" id="IPR050297">
    <property type="entry name" value="LipidA_mod_glycosyltrf_83"/>
</dbReference>
<feature type="transmembrane region" description="Helical" evidence="8">
    <location>
        <begin position="330"/>
        <end position="345"/>
    </location>
</feature>
<feature type="transmembrane region" description="Helical" evidence="8">
    <location>
        <begin position="72"/>
        <end position="89"/>
    </location>
</feature>
<dbReference type="AlphaFoldDB" id="A0A9X3J6D6"/>
<evidence type="ECO:0008006" key="11">
    <source>
        <dbReference type="Google" id="ProtNLM"/>
    </source>
</evidence>
<keyword evidence="6 8" id="KW-1133">Transmembrane helix</keyword>
<evidence type="ECO:0000256" key="5">
    <source>
        <dbReference type="ARBA" id="ARBA00022692"/>
    </source>
</evidence>
<evidence type="ECO:0000256" key="7">
    <source>
        <dbReference type="ARBA" id="ARBA00023136"/>
    </source>
</evidence>
<feature type="transmembrane region" description="Helical" evidence="8">
    <location>
        <begin position="118"/>
        <end position="137"/>
    </location>
</feature>
<dbReference type="GO" id="GO:0016763">
    <property type="term" value="F:pentosyltransferase activity"/>
    <property type="evidence" value="ECO:0007669"/>
    <property type="project" value="TreeGrafter"/>
</dbReference>
<dbReference type="Proteomes" id="UP001145087">
    <property type="component" value="Unassembled WGS sequence"/>
</dbReference>
<evidence type="ECO:0000256" key="4">
    <source>
        <dbReference type="ARBA" id="ARBA00022679"/>
    </source>
</evidence>
<protein>
    <recommendedName>
        <fullName evidence="11">Glycosyltransferase RgtA/B/C/D-like domain-containing protein</fullName>
    </recommendedName>
</protein>
<dbReference type="RefSeq" id="WP_343332709.1">
    <property type="nucleotide sequence ID" value="NZ_JAPOHD010000015.1"/>
</dbReference>
<evidence type="ECO:0000313" key="9">
    <source>
        <dbReference type="EMBL" id="MCY1720376.1"/>
    </source>
</evidence>
<feature type="transmembrane region" description="Helical" evidence="8">
    <location>
        <begin position="277"/>
        <end position="297"/>
    </location>
</feature>
<feature type="transmembrane region" description="Helical" evidence="8">
    <location>
        <begin position="12"/>
        <end position="29"/>
    </location>
</feature>
<dbReference type="GO" id="GO:0005886">
    <property type="term" value="C:plasma membrane"/>
    <property type="evidence" value="ECO:0007669"/>
    <property type="project" value="UniProtKB-SubCell"/>
</dbReference>
<keyword evidence="7 8" id="KW-0472">Membrane</keyword>
<reference evidence="9" key="1">
    <citation type="submission" date="2022-11" db="EMBL/GenBank/DDBJ databases">
        <title>Marilongibacter aestuarii gen. nov., sp. nov., isolated from tidal flat sediment.</title>
        <authorList>
            <person name="Jiayan W."/>
        </authorList>
    </citation>
    <scope>NUCLEOTIDE SEQUENCE</scope>
    <source>
        <strain evidence="9">Z1-6</strain>
    </source>
</reference>
<organism evidence="9 10">
    <name type="scientific">Draconibacterium aestuarii</name>
    <dbReference type="NCBI Taxonomy" id="2998507"/>
    <lineage>
        <taxon>Bacteria</taxon>
        <taxon>Pseudomonadati</taxon>
        <taxon>Bacteroidota</taxon>
        <taxon>Bacteroidia</taxon>
        <taxon>Marinilabiliales</taxon>
        <taxon>Prolixibacteraceae</taxon>
        <taxon>Draconibacterium</taxon>
    </lineage>
</organism>
<keyword evidence="2" id="KW-1003">Cell membrane</keyword>
<feature type="transmembrane region" description="Helical" evidence="8">
    <location>
        <begin position="176"/>
        <end position="201"/>
    </location>
</feature>